<comment type="similarity">
    <text evidence="2">Belongs to the KHG/KDPG aldolase family.</text>
</comment>
<dbReference type="CDD" id="cd00452">
    <property type="entry name" value="KDPG_aldolase"/>
    <property type="match status" value="1"/>
</dbReference>
<dbReference type="InterPro" id="IPR013785">
    <property type="entry name" value="Aldolase_TIM"/>
</dbReference>
<sequence>MTHLDAIRAAGVLAVLRAPSPEAAISAVGALVAGGVTGIEITYSTPDATEVIRELRRTHGENITLGAGTVLTAAQADEAVDAGATFLVSPGTEAALASAMLSTGAAVLLGAMTPSEVMEASRLGAHVVKLFPASLGGPSFLKALRGPFPEVPLIPTGGVNAANIGEWVAAGAVAVGAGGDLCSASAMAQGRWDVIEDTARIFADAYAQATYSEVSA</sequence>
<keyword evidence="7" id="KW-1185">Reference proteome</keyword>
<accession>A0ABU4C381</accession>
<evidence type="ECO:0000313" key="6">
    <source>
        <dbReference type="EMBL" id="MDV6270874.1"/>
    </source>
</evidence>
<evidence type="ECO:0000256" key="2">
    <source>
        <dbReference type="ARBA" id="ARBA00006906"/>
    </source>
</evidence>
<dbReference type="PROSITE" id="PS00160">
    <property type="entry name" value="ALDOLASE_KDPG_KHG_2"/>
    <property type="match status" value="1"/>
</dbReference>
<evidence type="ECO:0000256" key="5">
    <source>
        <dbReference type="ARBA" id="ARBA00023277"/>
    </source>
</evidence>
<name>A0ABU4C381_RHOGO</name>
<dbReference type="NCBIfam" id="TIGR01182">
    <property type="entry name" value="eda"/>
    <property type="match status" value="1"/>
</dbReference>
<evidence type="ECO:0000313" key="7">
    <source>
        <dbReference type="Proteomes" id="UP001185927"/>
    </source>
</evidence>
<dbReference type="Pfam" id="PF01081">
    <property type="entry name" value="Aldolase"/>
    <property type="match status" value="1"/>
</dbReference>
<dbReference type="InterPro" id="IPR000887">
    <property type="entry name" value="Aldlse_KDPG_KHG"/>
</dbReference>
<organism evidence="6 7">
    <name type="scientific">Rhodococcus globerulus</name>
    <dbReference type="NCBI Taxonomy" id="33008"/>
    <lineage>
        <taxon>Bacteria</taxon>
        <taxon>Bacillati</taxon>
        <taxon>Actinomycetota</taxon>
        <taxon>Actinomycetes</taxon>
        <taxon>Mycobacteriales</taxon>
        <taxon>Nocardiaceae</taxon>
        <taxon>Rhodococcus</taxon>
    </lineage>
</organism>
<gene>
    <name evidence="6" type="ORF">R3Q16_30040</name>
</gene>
<dbReference type="SUPFAM" id="SSF51569">
    <property type="entry name" value="Aldolase"/>
    <property type="match status" value="1"/>
</dbReference>
<dbReference type="Gene3D" id="3.20.20.70">
    <property type="entry name" value="Aldolase class I"/>
    <property type="match status" value="1"/>
</dbReference>
<comment type="pathway">
    <text evidence="1">Carbohydrate acid metabolism.</text>
</comment>
<dbReference type="PANTHER" id="PTHR30246:SF1">
    <property type="entry name" value="2-DEHYDRO-3-DEOXY-6-PHOSPHOGALACTONATE ALDOLASE-RELATED"/>
    <property type="match status" value="1"/>
</dbReference>
<evidence type="ECO:0000256" key="1">
    <source>
        <dbReference type="ARBA" id="ARBA00004761"/>
    </source>
</evidence>
<comment type="caution">
    <text evidence="6">The sequence shown here is derived from an EMBL/GenBank/DDBJ whole genome shotgun (WGS) entry which is preliminary data.</text>
</comment>
<keyword evidence="4" id="KW-0456">Lyase</keyword>
<dbReference type="RefSeq" id="WP_317545326.1">
    <property type="nucleotide sequence ID" value="NZ_JAWLKB010000025.1"/>
</dbReference>
<dbReference type="InterPro" id="IPR031338">
    <property type="entry name" value="KDPG/KHG_AS_2"/>
</dbReference>
<evidence type="ECO:0000256" key="4">
    <source>
        <dbReference type="ARBA" id="ARBA00023239"/>
    </source>
</evidence>
<keyword evidence="5" id="KW-0119">Carbohydrate metabolism</keyword>
<dbReference type="PANTHER" id="PTHR30246">
    <property type="entry name" value="2-KETO-3-DEOXY-6-PHOSPHOGLUCONATE ALDOLASE"/>
    <property type="match status" value="1"/>
</dbReference>
<protein>
    <submittedName>
        <fullName evidence="6">Bifunctional 4-hydroxy-2-oxoglutarate aldolase/2-dehydro-3-deoxy-phosphogluconate aldolase</fullName>
    </submittedName>
</protein>
<proteinExistence type="inferred from homology"/>
<evidence type="ECO:0000256" key="3">
    <source>
        <dbReference type="ARBA" id="ARBA00011233"/>
    </source>
</evidence>
<dbReference type="Proteomes" id="UP001185927">
    <property type="component" value="Unassembled WGS sequence"/>
</dbReference>
<reference evidence="6 7" key="1">
    <citation type="submission" date="2023-10" db="EMBL/GenBank/DDBJ databases">
        <title>Development of a sustainable strategy for remediation of hydrocarbon-contaminated territories based on the waste exchange concept.</title>
        <authorList>
            <person name="Krivoruchko A."/>
        </authorList>
    </citation>
    <scope>NUCLEOTIDE SEQUENCE [LARGE SCALE GENOMIC DNA]</scope>
    <source>
        <strain evidence="6 7">IEGM 1203</strain>
    </source>
</reference>
<dbReference type="EMBL" id="JAWLKB010000025">
    <property type="protein sequence ID" value="MDV6270874.1"/>
    <property type="molecule type" value="Genomic_DNA"/>
</dbReference>
<comment type="subunit">
    <text evidence="3">Homotrimer.</text>
</comment>